<dbReference type="RefSeq" id="WP_068307921.1">
    <property type="nucleotide sequence ID" value="NZ_FNAK01000001.1"/>
</dbReference>
<reference evidence="2 3" key="1">
    <citation type="submission" date="2016-10" db="EMBL/GenBank/DDBJ databases">
        <authorList>
            <person name="de Groot N.N."/>
        </authorList>
    </citation>
    <scope>NUCLEOTIDE SEQUENCE [LARGE SCALE GENOMIC DNA]</scope>
    <source>
        <strain evidence="2 3">CGMCC 1.9109</strain>
    </source>
</reference>
<evidence type="ECO:0000313" key="3">
    <source>
        <dbReference type="Proteomes" id="UP000183685"/>
    </source>
</evidence>
<name>A0A1G6UPT8_9PROT</name>
<feature type="domain" description="Cytoskeleton protein RodZ-like C-terminal" evidence="1">
    <location>
        <begin position="215"/>
        <end position="280"/>
    </location>
</feature>
<dbReference type="AlphaFoldDB" id="A0A1G6UPT8"/>
<keyword evidence="3" id="KW-1185">Reference proteome</keyword>
<dbReference type="PANTHER" id="PTHR34475">
    <property type="match status" value="1"/>
</dbReference>
<dbReference type="PANTHER" id="PTHR34475:SF1">
    <property type="entry name" value="CYTOSKELETON PROTEIN RODZ"/>
    <property type="match status" value="1"/>
</dbReference>
<dbReference type="Pfam" id="PF13464">
    <property type="entry name" value="RodZ_C"/>
    <property type="match status" value="1"/>
</dbReference>
<dbReference type="Gene3D" id="1.10.260.40">
    <property type="entry name" value="lambda repressor-like DNA-binding domains"/>
    <property type="match status" value="1"/>
</dbReference>
<dbReference type="Proteomes" id="UP000183685">
    <property type="component" value="Unassembled WGS sequence"/>
</dbReference>
<dbReference type="CDD" id="cd00093">
    <property type="entry name" value="HTH_XRE"/>
    <property type="match status" value="1"/>
</dbReference>
<dbReference type="GO" id="GO:0003677">
    <property type="term" value="F:DNA binding"/>
    <property type="evidence" value="ECO:0007669"/>
    <property type="project" value="InterPro"/>
</dbReference>
<dbReference type="Pfam" id="PF13413">
    <property type="entry name" value="HTH_25"/>
    <property type="match status" value="1"/>
</dbReference>
<dbReference type="STRING" id="637679.GCA_001550055_00233"/>
<accession>A0A1G6UPT8</accession>
<organism evidence="2 3">
    <name type="scientific">Kordiimonas lacus</name>
    <dbReference type="NCBI Taxonomy" id="637679"/>
    <lineage>
        <taxon>Bacteria</taxon>
        <taxon>Pseudomonadati</taxon>
        <taxon>Pseudomonadota</taxon>
        <taxon>Alphaproteobacteria</taxon>
        <taxon>Kordiimonadales</taxon>
        <taxon>Kordiimonadaceae</taxon>
        <taxon>Kordiimonas</taxon>
    </lineage>
</organism>
<dbReference type="InterPro" id="IPR001387">
    <property type="entry name" value="Cro/C1-type_HTH"/>
</dbReference>
<dbReference type="InterPro" id="IPR025194">
    <property type="entry name" value="RodZ-like_C"/>
</dbReference>
<dbReference type="EMBL" id="FNAK01000001">
    <property type="protein sequence ID" value="SDD43303.1"/>
    <property type="molecule type" value="Genomic_DNA"/>
</dbReference>
<gene>
    <name evidence="2" type="ORF">SAMN04488071_0658</name>
</gene>
<dbReference type="OrthoDB" id="9790252at2"/>
<sequence length="303" mass="32296">MSQDEKTVGKLLRDARDERGLSIESIAKDICVRSSYLVAIEADDYDELPEKTFAVGFVRAYAMALKQDAKSIVAQFKEEYGIEETPLVLPVDTPLAQPRRRLPGWLSPLAGVVGVSLCWAMFGSSIVPFSLTADSDIIDRNTDVAQLQAVQASLPARTEEAQVTNADAAVVNDAVQLETVASGDTQLFVRPASLFSPAAIADQAIAGVGTSDVLLEAKEDSWLRLENADGTEIWSGVLREGQSYRPQFDGSALLSTTNAGGVTLTLGDQQHVALGGRGEVIVGVRLDQDRLLSSVSASTGGSR</sequence>
<evidence type="ECO:0000259" key="1">
    <source>
        <dbReference type="Pfam" id="PF13464"/>
    </source>
</evidence>
<protein>
    <submittedName>
        <fullName evidence="2">Protein RodZ, contains Xre-like HTH and DUF4115 domains</fullName>
    </submittedName>
</protein>
<evidence type="ECO:0000313" key="2">
    <source>
        <dbReference type="EMBL" id="SDD43303.1"/>
    </source>
</evidence>
<proteinExistence type="predicted"/>
<dbReference type="InterPro" id="IPR010982">
    <property type="entry name" value="Lambda_DNA-bd_dom_sf"/>
</dbReference>
<dbReference type="InterPro" id="IPR050400">
    <property type="entry name" value="Bact_Cytoskel_RodZ"/>
</dbReference>